<dbReference type="InterPro" id="IPR006357">
    <property type="entry name" value="HAD-SF_hydro_IIA"/>
</dbReference>
<evidence type="ECO:0000313" key="2">
    <source>
        <dbReference type="Proteomes" id="UP000041254"/>
    </source>
</evidence>
<dbReference type="OMA" id="HDKRMLV"/>
<dbReference type="InterPro" id="IPR050324">
    <property type="entry name" value="CDP-alcohol_PTase-I"/>
</dbReference>
<dbReference type="InterPro" id="IPR036412">
    <property type="entry name" value="HAD-like_sf"/>
</dbReference>
<dbReference type="OrthoDB" id="10251048at2759"/>
<dbReference type="NCBIfam" id="TIGR01460">
    <property type="entry name" value="HAD-SF-IIA"/>
    <property type="match status" value="1"/>
</dbReference>
<name>A0A0G4F8D8_VITBC</name>
<dbReference type="EMBL" id="CDMY01000387">
    <property type="protein sequence ID" value="CEM08806.1"/>
    <property type="molecule type" value="Genomic_DNA"/>
</dbReference>
<dbReference type="InterPro" id="IPR006353">
    <property type="entry name" value="HAD-SF_hydro_IIA_CECR5"/>
</dbReference>
<dbReference type="Pfam" id="PF13344">
    <property type="entry name" value="Hydrolase_6"/>
    <property type="match status" value="1"/>
</dbReference>
<dbReference type="PANTHER" id="PTHR14269">
    <property type="entry name" value="CDP-DIACYLGLYCEROL--GLYCEROL-3-PHOSPHATE 3-PHOSPHATIDYLTRANSFERASE-RELATED"/>
    <property type="match status" value="1"/>
</dbReference>
<dbReference type="InParanoid" id="A0A0G4F8D8"/>
<dbReference type="GO" id="GO:0005739">
    <property type="term" value="C:mitochondrion"/>
    <property type="evidence" value="ECO:0007669"/>
    <property type="project" value="TreeGrafter"/>
</dbReference>
<protein>
    <submittedName>
        <fullName evidence="1">Uncharacterized protein</fullName>
    </submittedName>
</protein>
<evidence type="ECO:0000313" key="1">
    <source>
        <dbReference type="EMBL" id="CEM08806.1"/>
    </source>
</evidence>
<accession>A0A0G4F8D8</accession>
<dbReference type="Pfam" id="PF13242">
    <property type="entry name" value="Hydrolase_like"/>
    <property type="match status" value="1"/>
</dbReference>
<reference evidence="1 2" key="1">
    <citation type="submission" date="2014-11" db="EMBL/GenBank/DDBJ databases">
        <authorList>
            <person name="Zhu J."/>
            <person name="Qi W."/>
            <person name="Song R."/>
        </authorList>
    </citation>
    <scope>NUCLEOTIDE SEQUENCE [LARGE SCALE GENOMIC DNA]</scope>
</reference>
<dbReference type="Gene3D" id="3.40.50.1000">
    <property type="entry name" value="HAD superfamily/HAD-like"/>
    <property type="match status" value="2"/>
</dbReference>
<sequence length="357" mass="39537">MRSVQGVRRGLVCSASLHRRHLSTTAASRDAPSTHREKAAVVFDIDGVLVRGKKALQGAKEALKLLRDGDLPFTFLTNGGGITESNKAEELTTLLDTEVSPDQVQMSHTPMREVAQRYTDRRVMVVGSKRFLDVAKSCGFSDIITPQDFLQEWPNLYPYRKVETRPKGPLPEAVVILHDPQDWALEAQVLCDILSGSLAAGEEHSPHLYASNPDFLYSAAHHTPRFGQGAFTTALEHLFEKLHGRPLPVTYYGKPNAVVYRYATRILEAEVRRIRSLPAADNVTFDRIYAIGDNPKADVRGANRAGLPWTSVLVRTGVFSGEDNDPDDPAHIVSHDVHAAVKMIVERRETERTGQTG</sequence>
<keyword evidence="2" id="KW-1185">Reference proteome</keyword>
<dbReference type="NCBIfam" id="TIGR01456">
    <property type="entry name" value="CECR5"/>
    <property type="match status" value="1"/>
</dbReference>
<dbReference type="SUPFAM" id="SSF56784">
    <property type="entry name" value="HAD-like"/>
    <property type="match status" value="1"/>
</dbReference>
<dbReference type="AlphaFoldDB" id="A0A0G4F8D8"/>
<dbReference type="PANTHER" id="PTHR14269:SF4">
    <property type="entry name" value="CAT EYE SYNDROME CRITICAL REGION PROTEIN 5"/>
    <property type="match status" value="1"/>
</dbReference>
<proteinExistence type="predicted"/>
<dbReference type="Proteomes" id="UP000041254">
    <property type="component" value="Unassembled WGS sequence"/>
</dbReference>
<gene>
    <name evidence="1" type="ORF">Vbra_14725</name>
</gene>
<dbReference type="STRING" id="1169540.A0A0G4F8D8"/>
<dbReference type="VEuPathDB" id="CryptoDB:Vbra_14725"/>
<dbReference type="InterPro" id="IPR023214">
    <property type="entry name" value="HAD_sf"/>
</dbReference>
<dbReference type="GO" id="GO:0046474">
    <property type="term" value="P:glycerophospholipid biosynthetic process"/>
    <property type="evidence" value="ECO:0007669"/>
    <property type="project" value="TreeGrafter"/>
</dbReference>
<organism evidence="1 2">
    <name type="scientific">Vitrella brassicaformis (strain CCMP3155)</name>
    <dbReference type="NCBI Taxonomy" id="1169540"/>
    <lineage>
        <taxon>Eukaryota</taxon>
        <taxon>Sar</taxon>
        <taxon>Alveolata</taxon>
        <taxon>Colpodellida</taxon>
        <taxon>Vitrellaceae</taxon>
        <taxon>Vitrella</taxon>
    </lineage>
</organism>